<evidence type="ECO:0000313" key="1">
    <source>
        <dbReference type="EMBL" id="PRP83360.1"/>
    </source>
</evidence>
<reference evidence="1 2" key="1">
    <citation type="journal article" date="2018" name="Genome Biol. Evol.">
        <title>Multiple Roots of Fruiting Body Formation in Amoebozoa.</title>
        <authorList>
            <person name="Hillmann F."/>
            <person name="Forbes G."/>
            <person name="Novohradska S."/>
            <person name="Ferling I."/>
            <person name="Riege K."/>
            <person name="Groth M."/>
            <person name="Westermann M."/>
            <person name="Marz M."/>
            <person name="Spaller T."/>
            <person name="Winckler T."/>
            <person name="Schaap P."/>
            <person name="Glockner G."/>
        </authorList>
    </citation>
    <scope>NUCLEOTIDE SEQUENCE [LARGE SCALE GENOMIC DNA]</scope>
    <source>
        <strain evidence="1 2">Jena</strain>
    </source>
</reference>
<proteinExistence type="predicted"/>
<organism evidence="1 2">
    <name type="scientific">Planoprotostelium fungivorum</name>
    <dbReference type="NCBI Taxonomy" id="1890364"/>
    <lineage>
        <taxon>Eukaryota</taxon>
        <taxon>Amoebozoa</taxon>
        <taxon>Evosea</taxon>
        <taxon>Variosea</taxon>
        <taxon>Cavosteliida</taxon>
        <taxon>Cavosteliaceae</taxon>
        <taxon>Planoprotostelium</taxon>
    </lineage>
</organism>
<comment type="caution">
    <text evidence="1">The sequence shown here is derived from an EMBL/GenBank/DDBJ whole genome shotgun (WGS) entry which is preliminary data.</text>
</comment>
<accession>A0A2P6NHD4</accession>
<keyword evidence="2" id="KW-1185">Reference proteome</keyword>
<gene>
    <name evidence="1" type="ORF">PROFUN_09388</name>
</gene>
<sequence length="207" mass="23964">YHHVKPTLKAVVVRSSEGFMEGEMSVSHGYVHCQSLMQDGQSPIILAVYHVPHTHGILLRFMKIPFSDLAQSLFERGWHRASVSLATILGRSVYPSNVFHQYCAVSYVKAPIQFRNHVKERVAKRNTYYLCRRGNCQSRPPFCRVVNVHLKRSLIYESYNWAVQYMKDFCEKQGYLPNCHTLHEGLSRTNSIQYKGRSSGTEHKWTT</sequence>
<evidence type="ECO:0000313" key="2">
    <source>
        <dbReference type="Proteomes" id="UP000241769"/>
    </source>
</evidence>
<dbReference type="EMBL" id="MDYQ01000083">
    <property type="protein sequence ID" value="PRP83360.1"/>
    <property type="molecule type" value="Genomic_DNA"/>
</dbReference>
<dbReference type="Proteomes" id="UP000241769">
    <property type="component" value="Unassembled WGS sequence"/>
</dbReference>
<dbReference type="InParanoid" id="A0A2P6NHD4"/>
<dbReference type="AlphaFoldDB" id="A0A2P6NHD4"/>
<feature type="non-terminal residue" evidence="1">
    <location>
        <position position="1"/>
    </location>
</feature>
<protein>
    <submittedName>
        <fullName evidence="1">Uncharacterized protein</fullName>
    </submittedName>
</protein>
<name>A0A2P6NHD4_9EUKA</name>